<keyword evidence="3" id="KW-1185">Reference proteome</keyword>
<evidence type="ECO:0000256" key="1">
    <source>
        <dbReference type="SAM" id="MobiDB-lite"/>
    </source>
</evidence>
<name>A0A8H7TK59_9HELO</name>
<evidence type="ECO:0000313" key="2">
    <source>
        <dbReference type="EMBL" id="KAG4421042.1"/>
    </source>
</evidence>
<dbReference type="EMBL" id="JAFJYH010000072">
    <property type="protein sequence ID" value="KAG4421042.1"/>
    <property type="molecule type" value="Genomic_DNA"/>
</dbReference>
<comment type="caution">
    <text evidence="2">The sequence shown here is derived from an EMBL/GenBank/DDBJ whole genome shotgun (WGS) entry which is preliminary data.</text>
</comment>
<proteinExistence type="predicted"/>
<protein>
    <submittedName>
        <fullName evidence="2">Uncharacterized protein</fullName>
    </submittedName>
</protein>
<dbReference type="OrthoDB" id="3549067at2759"/>
<dbReference type="AlphaFoldDB" id="A0A8H7TK59"/>
<feature type="region of interest" description="Disordered" evidence="1">
    <location>
        <begin position="239"/>
        <end position="265"/>
    </location>
</feature>
<gene>
    <name evidence="2" type="ORF">IFR04_005805</name>
</gene>
<accession>A0A8H7TK59</accession>
<dbReference type="Proteomes" id="UP000664132">
    <property type="component" value="Unassembled WGS sequence"/>
</dbReference>
<reference evidence="2" key="1">
    <citation type="submission" date="2021-02" db="EMBL/GenBank/DDBJ databases">
        <title>Genome sequence Cadophora malorum strain M34.</title>
        <authorList>
            <person name="Stefanovic E."/>
            <person name="Vu D."/>
            <person name="Scully C."/>
            <person name="Dijksterhuis J."/>
            <person name="Roader J."/>
            <person name="Houbraken J."/>
        </authorList>
    </citation>
    <scope>NUCLEOTIDE SEQUENCE</scope>
    <source>
        <strain evidence="2">M34</strain>
    </source>
</reference>
<organism evidence="2 3">
    <name type="scientific">Cadophora malorum</name>
    <dbReference type="NCBI Taxonomy" id="108018"/>
    <lineage>
        <taxon>Eukaryota</taxon>
        <taxon>Fungi</taxon>
        <taxon>Dikarya</taxon>
        <taxon>Ascomycota</taxon>
        <taxon>Pezizomycotina</taxon>
        <taxon>Leotiomycetes</taxon>
        <taxon>Helotiales</taxon>
        <taxon>Ploettnerulaceae</taxon>
        <taxon>Cadophora</taxon>
    </lineage>
</organism>
<evidence type="ECO:0000313" key="3">
    <source>
        <dbReference type="Proteomes" id="UP000664132"/>
    </source>
</evidence>
<sequence>MPSENMPPKAPGAGQDFIPCVILQYRNNETSHGKGDNLNAAWSEAELLVFGKLRQGCHPQVLEARIREYLLNPPKSQQSSYSRLYLLSAVRILENLRENRVFVDTETLTEYNELCSTDSARFEMKIRDRFFDFVALRKLRFDKDALAHMLNLCLSMTDPQTNNTYYPSVPCWALSGSLAQYLLVRTASPSAKSVQQLVRAFLDLLVPRCSFQVSTTLMMRHLDDLLPLLGSPSRLHWNEDMSDEINPGSEEDDQMKGVEYTEEDA</sequence>